<dbReference type="PANTHER" id="PTHR33797">
    <property type="entry name" value="ORGANIC HYDROPEROXIDE RESISTANCE PROTEIN-LIKE"/>
    <property type="match status" value="1"/>
</dbReference>
<accession>A0A095HHK0</accession>
<evidence type="ECO:0000313" key="3">
    <source>
        <dbReference type="EMBL" id="KGC13039.1"/>
    </source>
</evidence>
<reference evidence="5" key="4">
    <citation type="submission" date="2022-09" db="EMBL/GenBank/DDBJ databases">
        <title>Genomic of Burkholderia gladioli.</title>
        <authorList>
            <person name="Wu H."/>
        </authorList>
    </citation>
    <scope>NUCLEOTIDE SEQUENCE</scope>
    <source>
        <strain evidence="5">ZN-S4</strain>
    </source>
</reference>
<comment type="similarity">
    <text evidence="1">Belongs to the OsmC/Ohr family.</text>
</comment>
<dbReference type="InterPro" id="IPR003718">
    <property type="entry name" value="OsmC/Ohr_fam"/>
</dbReference>
<evidence type="ECO:0000313" key="7">
    <source>
        <dbReference type="Proteomes" id="UP000220629"/>
    </source>
</evidence>
<name>A0A095XBM8_BURGA</name>
<evidence type="ECO:0000313" key="5">
    <source>
        <dbReference type="EMBL" id="UWX74097.1"/>
    </source>
</evidence>
<reference evidence="7" key="2">
    <citation type="submission" date="2017-09" db="EMBL/GenBank/DDBJ databases">
        <title>FDA dAtabase for Regulatory Grade micrObial Sequences (FDA-ARGOS): Supporting development and validation of Infectious Disease Dx tests.</title>
        <authorList>
            <person name="Minogue T."/>
            <person name="Wolcott M."/>
            <person name="Wasieloski L."/>
            <person name="Aguilar W."/>
            <person name="Moore D."/>
            <person name="Tallon L."/>
            <person name="Sadzewicz L."/>
            <person name="Ott S."/>
            <person name="Zhao X."/>
            <person name="Nagaraj S."/>
            <person name="Vavikolanu K."/>
            <person name="Aluvathingal J."/>
            <person name="Nadendla S."/>
            <person name="Sichtig H."/>
        </authorList>
    </citation>
    <scope>NUCLEOTIDE SEQUENCE [LARGE SCALE GENOMIC DNA]</scope>
    <source>
        <strain evidence="7">FDAARGOS_390</strain>
    </source>
</reference>
<dbReference type="Proteomes" id="UP001059745">
    <property type="component" value="Chromosome 2"/>
</dbReference>
<organism evidence="4 7">
    <name type="scientific">Burkholderia gladioli</name>
    <name type="common">Pseudomonas marginata</name>
    <name type="synonym">Phytomonas marginata</name>
    <dbReference type="NCBI Taxonomy" id="28095"/>
    <lineage>
        <taxon>Bacteria</taxon>
        <taxon>Pseudomonadati</taxon>
        <taxon>Pseudomonadota</taxon>
        <taxon>Betaproteobacteria</taxon>
        <taxon>Burkholderiales</taxon>
        <taxon>Burkholderiaceae</taxon>
        <taxon>Burkholderia</taxon>
    </lineage>
</organism>
<dbReference type="GO" id="GO:0006979">
    <property type="term" value="P:response to oxidative stress"/>
    <property type="evidence" value="ECO:0007669"/>
    <property type="project" value="InterPro"/>
</dbReference>
<evidence type="ECO:0000313" key="6">
    <source>
        <dbReference type="Proteomes" id="UP000029590"/>
    </source>
</evidence>
<feature type="region of interest" description="Disordered" evidence="2">
    <location>
        <begin position="1"/>
        <end position="25"/>
    </location>
</feature>
<dbReference type="GeneID" id="66459793"/>
<dbReference type="RefSeq" id="WP_025102239.1">
    <property type="nucleotide sequence ID" value="NZ_CADEPO010000008.1"/>
</dbReference>
<sequence length="143" mass="14684">MSVDAKYKTSATATGGGRDGKTELADGTMSLQLTVPKELGGPGGDGANPEKLFALGYSACYLGAMRVAAQQTKIKVPDGSTVKATIGMGPRSEGGYGITAELDVYLPGLDEADAKKLVETTHTICPYSNAIKASVDVKTTTHG</sequence>
<dbReference type="Proteomes" id="UP000220629">
    <property type="component" value="Unassembled WGS sequence"/>
</dbReference>
<dbReference type="EMBL" id="JPGG01000016">
    <property type="protein sequence ID" value="KGC13039.1"/>
    <property type="molecule type" value="Genomic_DNA"/>
</dbReference>
<protein>
    <submittedName>
        <fullName evidence="4">Organic hydroperoxide resistance protein</fullName>
    </submittedName>
    <submittedName>
        <fullName evidence="3">Peroxiredoxin, Ohr subfamily protein</fullName>
    </submittedName>
</protein>
<accession>A0A095XBM8</accession>
<dbReference type="AlphaFoldDB" id="A0A095XBM8"/>
<dbReference type="InterPro" id="IPR036102">
    <property type="entry name" value="OsmC/Ohrsf"/>
</dbReference>
<dbReference type="PANTHER" id="PTHR33797:SF2">
    <property type="entry name" value="ORGANIC HYDROPEROXIDE RESISTANCE PROTEIN-LIKE"/>
    <property type="match status" value="1"/>
</dbReference>
<dbReference type="Gene3D" id="3.30.300.20">
    <property type="match status" value="1"/>
</dbReference>
<reference evidence="3 6" key="1">
    <citation type="submission" date="2014-04" db="EMBL/GenBank/DDBJ databases">
        <authorList>
            <person name="Bishop-Lilly K.A."/>
            <person name="Broomall S.M."/>
            <person name="Chain P.S."/>
            <person name="Chertkov O."/>
            <person name="Coyne S.R."/>
            <person name="Daligault H.E."/>
            <person name="Davenport K.W."/>
            <person name="Erkkila T."/>
            <person name="Frey K.G."/>
            <person name="Gibbons H.S."/>
            <person name="Gu W."/>
            <person name="Jaissle J."/>
            <person name="Johnson S.L."/>
            <person name="Koroleva G.I."/>
            <person name="Ladner J.T."/>
            <person name="Lo C.-C."/>
            <person name="Minogue T.D."/>
            <person name="Munk C."/>
            <person name="Palacios G.F."/>
            <person name="Redden C.L."/>
            <person name="Rosenzweig C.N."/>
            <person name="Scholz M.B."/>
            <person name="Teshima H."/>
            <person name="Xu Y."/>
        </authorList>
    </citation>
    <scope>NUCLEOTIDE SEQUENCE [LARGE SCALE GENOMIC DNA]</scope>
    <source>
        <strain evidence="3">Gladioli</strain>
        <strain evidence="6">gladioli</strain>
    </source>
</reference>
<gene>
    <name evidence="4" type="ORF">CRM94_14920</name>
    <name evidence="3" type="ORF">DM48_1681</name>
    <name evidence="5" type="ORF">NYZ96_21425</name>
</gene>
<dbReference type="InterPro" id="IPR019953">
    <property type="entry name" value="OHR"/>
</dbReference>
<dbReference type="EMBL" id="PDDY01000001">
    <property type="protein sequence ID" value="PEH43336.1"/>
    <property type="molecule type" value="Genomic_DNA"/>
</dbReference>
<dbReference type="InterPro" id="IPR015946">
    <property type="entry name" value="KH_dom-like_a/b"/>
</dbReference>
<proteinExistence type="inferred from homology"/>
<evidence type="ECO:0000256" key="1">
    <source>
        <dbReference type="ARBA" id="ARBA00007378"/>
    </source>
</evidence>
<reference evidence="4" key="3">
    <citation type="submission" date="2017-09" db="EMBL/GenBank/DDBJ databases">
        <title>FDA dAtabase for Regulatory Grade micrObial Sequences (FDA-ARGOS): Supporting development and validation of Infectious Disease Dx tests.</title>
        <authorList>
            <person name="Minogue T."/>
            <person name="Wolcott M."/>
            <person name="Wasieloski L."/>
            <person name="Aguilar W."/>
            <person name="Moore D."/>
            <person name="Tallon L.J."/>
            <person name="Sadzewicz L."/>
            <person name="Ott S."/>
            <person name="Zhao X."/>
            <person name="Nagaraj S."/>
            <person name="Vavikolanu K."/>
            <person name="Aluvathingal J."/>
            <person name="Nadendla S."/>
            <person name="Sichtig H."/>
        </authorList>
    </citation>
    <scope>NUCLEOTIDE SEQUENCE</scope>
    <source>
        <strain evidence="4">FDAARGOS_390</strain>
    </source>
</reference>
<dbReference type="Gene3D" id="2.20.25.10">
    <property type="match status" value="1"/>
</dbReference>
<dbReference type="NCBIfam" id="TIGR03561">
    <property type="entry name" value="organ_hyd_perox"/>
    <property type="match status" value="1"/>
</dbReference>
<dbReference type="SUPFAM" id="SSF82784">
    <property type="entry name" value="OsmC-like"/>
    <property type="match status" value="1"/>
</dbReference>
<dbReference type="Proteomes" id="UP000029590">
    <property type="component" value="Unassembled WGS sequence"/>
</dbReference>
<dbReference type="KEGG" id="bgo:BM43_6083"/>
<dbReference type="OrthoDB" id="9797508at2"/>
<evidence type="ECO:0000313" key="4">
    <source>
        <dbReference type="EMBL" id="PEH43336.1"/>
    </source>
</evidence>
<dbReference type="EMBL" id="CP104215">
    <property type="protein sequence ID" value="UWX74097.1"/>
    <property type="molecule type" value="Genomic_DNA"/>
</dbReference>
<dbReference type="Pfam" id="PF02566">
    <property type="entry name" value="OsmC"/>
    <property type="match status" value="1"/>
</dbReference>
<evidence type="ECO:0000256" key="2">
    <source>
        <dbReference type="SAM" id="MobiDB-lite"/>
    </source>
</evidence>